<proteinExistence type="predicted"/>
<evidence type="ECO:0000313" key="4">
    <source>
        <dbReference type="WBParaSite" id="SBAD_0000469801-mRNA-1"/>
    </source>
</evidence>
<feature type="region of interest" description="Disordered" evidence="1">
    <location>
        <begin position="65"/>
        <end position="84"/>
    </location>
</feature>
<protein>
    <submittedName>
        <fullName evidence="4">HECT domain-containing protein</fullName>
    </submittedName>
</protein>
<reference evidence="4" key="1">
    <citation type="submission" date="2016-06" db="UniProtKB">
        <authorList>
            <consortium name="WormBaseParasite"/>
        </authorList>
    </citation>
    <scope>IDENTIFICATION</scope>
</reference>
<dbReference type="AlphaFoldDB" id="A0A183ILL0"/>
<evidence type="ECO:0000256" key="1">
    <source>
        <dbReference type="SAM" id="MobiDB-lite"/>
    </source>
</evidence>
<accession>A0A183ILL0</accession>
<evidence type="ECO:0000313" key="3">
    <source>
        <dbReference type="Proteomes" id="UP000270296"/>
    </source>
</evidence>
<name>A0A183ILL0_9BILA</name>
<gene>
    <name evidence="2" type="ORF">SBAD_LOCUS4506</name>
</gene>
<reference evidence="2 3" key="2">
    <citation type="submission" date="2018-11" db="EMBL/GenBank/DDBJ databases">
        <authorList>
            <consortium name="Pathogen Informatics"/>
        </authorList>
    </citation>
    <scope>NUCLEOTIDE SEQUENCE [LARGE SCALE GENOMIC DNA]</scope>
</reference>
<organism evidence="4">
    <name type="scientific">Soboliphyme baturini</name>
    <dbReference type="NCBI Taxonomy" id="241478"/>
    <lineage>
        <taxon>Eukaryota</taxon>
        <taxon>Metazoa</taxon>
        <taxon>Ecdysozoa</taxon>
        <taxon>Nematoda</taxon>
        <taxon>Enoplea</taxon>
        <taxon>Dorylaimia</taxon>
        <taxon>Dioctophymatida</taxon>
        <taxon>Dioctophymatoidea</taxon>
        <taxon>Soboliphymatidae</taxon>
        <taxon>Soboliphyme</taxon>
    </lineage>
</organism>
<dbReference type="EMBL" id="UZAM01008360">
    <property type="protein sequence ID" value="VDP04583.1"/>
    <property type="molecule type" value="Genomic_DNA"/>
</dbReference>
<keyword evidence="3" id="KW-1185">Reference proteome</keyword>
<dbReference type="WBParaSite" id="SBAD_0000469801-mRNA-1">
    <property type="protein sequence ID" value="SBAD_0000469801-mRNA-1"/>
    <property type="gene ID" value="SBAD_0000469801"/>
</dbReference>
<evidence type="ECO:0000313" key="2">
    <source>
        <dbReference type="EMBL" id="VDP04583.1"/>
    </source>
</evidence>
<feature type="compositionally biased region" description="Acidic residues" evidence="1">
    <location>
        <begin position="67"/>
        <end position="84"/>
    </location>
</feature>
<dbReference type="Proteomes" id="UP000270296">
    <property type="component" value="Unassembled WGS sequence"/>
</dbReference>
<sequence>MGGRVTSVVVGQNLNQSSTAELVIHSVSPSFSRHHWIPGSPSDHGQSATYVQTLYGLSFDAAMSQDVESEEEADEEADEDDMYDSDDDFDPIFRDFYDFTSEQWITSPQVQVGEPVEGEGRTSRPMACQPSDLLLFLRRWFNANRFQYFLASLCDQNANIGGEYMLRARSPFVNEEILGDVPGGIFRDFLDDFFRISVDCTLRELFCLAINLLLDDLTVDDDASGKSIVRSESCAGFPDTRWPHPAVRQSIEHTEDTFARTSAHTYIPRVAFES</sequence>